<dbReference type="Pfam" id="PF13098">
    <property type="entry name" value="Thioredoxin_2"/>
    <property type="match status" value="1"/>
</dbReference>
<evidence type="ECO:0000313" key="4">
    <source>
        <dbReference type="Proteomes" id="UP000036261"/>
    </source>
</evidence>
<dbReference type="EMBL" id="LFND01000008">
    <property type="protein sequence ID" value="KMQ58559.1"/>
    <property type="molecule type" value="Genomic_DNA"/>
</dbReference>
<dbReference type="InterPro" id="IPR036249">
    <property type="entry name" value="Thioredoxin-like_sf"/>
</dbReference>
<dbReference type="InterPro" id="IPR017937">
    <property type="entry name" value="Thioredoxin_CS"/>
</dbReference>
<keyword evidence="1" id="KW-0676">Redox-active center</keyword>
<dbReference type="STRING" id="558151.ACM46_21165"/>
<dbReference type="GO" id="GO:0045454">
    <property type="term" value="P:cell redox homeostasis"/>
    <property type="evidence" value="ECO:0007669"/>
    <property type="project" value="TreeGrafter"/>
</dbReference>
<dbReference type="Proteomes" id="UP000036261">
    <property type="component" value="Unassembled WGS sequence"/>
</dbReference>
<dbReference type="InterPro" id="IPR013766">
    <property type="entry name" value="Thioredoxin_domain"/>
</dbReference>
<reference evidence="3 4" key="1">
    <citation type="journal article" date="2013" name="Int. J. Syst. Evol. Microbiol.">
        <title>Chryseobacterium angstadtii sp. nov., isolated from a newt tank.</title>
        <authorList>
            <person name="Kirk K.E."/>
            <person name="Hoffman J.A."/>
            <person name="Smith K.A."/>
            <person name="Strahan B.L."/>
            <person name="Failor K.C."/>
            <person name="Krebs J.E."/>
            <person name="Gale A.N."/>
            <person name="Do T.D."/>
            <person name="Sontag T.C."/>
            <person name="Batties A.M."/>
            <person name="Mistiszyn K."/>
            <person name="Newman J.D."/>
        </authorList>
    </citation>
    <scope>NUCLEOTIDE SEQUENCE [LARGE SCALE GENOMIC DNA]</scope>
    <source>
        <strain evidence="3 4">KM</strain>
    </source>
</reference>
<proteinExistence type="predicted"/>
<evidence type="ECO:0000313" key="3">
    <source>
        <dbReference type="EMBL" id="KMQ58559.1"/>
    </source>
</evidence>
<dbReference type="RefSeq" id="WP_048508678.1">
    <property type="nucleotide sequence ID" value="NZ_LFND01000008.1"/>
</dbReference>
<dbReference type="InterPro" id="IPR012336">
    <property type="entry name" value="Thioredoxin-like_fold"/>
</dbReference>
<protein>
    <submittedName>
        <fullName evidence="3">Thioredoxin</fullName>
    </submittedName>
</protein>
<dbReference type="PROSITE" id="PS00194">
    <property type="entry name" value="THIOREDOXIN_1"/>
    <property type="match status" value="1"/>
</dbReference>
<name>A0A0J7HXX3_9FLAO</name>
<comment type="caution">
    <text evidence="3">The sequence shown here is derived from an EMBL/GenBank/DDBJ whole genome shotgun (WGS) entry which is preliminary data.</text>
</comment>
<dbReference type="PANTHER" id="PTHR32234:SF0">
    <property type="entry name" value="THIOL:DISULFIDE INTERCHANGE PROTEIN DSBD"/>
    <property type="match status" value="1"/>
</dbReference>
<dbReference type="GO" id="GO:0015035">
    <property type="term" value="F:protein-disulfide reductase activity"/>
    <property type="evidence" value="ECO:0007669"/>
    <property type="project" value="TreeGrafter"/>
</dbReference>
<dbReference type="PATRIC" id="fig|558151.6.peg.4443"/>
<accession>A0A0J7HXX3</accession>
<dbReference type="PROSITE" id="PS51352">
    <property type="entry name" value="THIOREDOXIN_2"/>
    <property type="match status" value="1"/>
</dbReference>
<dbReference type="Gene3D" id="3.40.30.10">
    <property type="entry name" value="Glutaredoxin"/>
    <property type="match status" value="1"/>
</dbReference>
<organism evidence="3 4">
    <name type="scientific">Chryseobacterium angstadtii</name>
    <dbReference type="NCBI Taxonomy" id="558151"/>
    <lineage>
        <taxon>Bacteria</taxon>
        <taxon>Pseudomonadati</taxon>
        <taxon>Bacteroidota</taxon>
        <taxon>Flavobacteriia</taxon>
        <taxon>Flavobacteriales</taxon>
        <taxon>Weeksellaceae</taxon>
        <taxon>Chryseobacterium group</taxon>
        <taxon>Chryseobacterium</taxon>
    </lineage>
</organism>
<sequence>MKKFISIILLLIVNFSFAQVKWMTIEEALQAQKENPKKILIDFYADWCGPCKTMDKKTYGHAVIAQFLNENYYPVKFNAEEKKSIDVFGRTFSNDNAEHKKGKSSLHEFTQYMNVGAVPSTVFLDEKGGPITILQGELSAKELEPYLEFISKDLFKKIRSREQWEDYQKKFKSKIKD</sequence>
<dbReference type="SUPFAM" id="SSF52833">
    <property type="entry name" value="Thioredoxin-like"/>
    <property type="match status" value="1"/>
</dbReference>
<evidence type="ECO:0000256" key="1">
    <source>
        <dbReference type="ARBA" id="ARBA00023284"/>
    </source>
</evidence>
<gene>
    <name evidence="3" type="ORF">ACM46_21165</name>
</gene>
<keyword evidence="4" id="KW-1185">Reference proteome</keyword>
<feature type="domain" description="Thioredoxin" evidence="2">
    <location>
        <begin position="1"/>
        <end position="152"/>
    </location>
</feature>
<dbReference type="AlphaFoldDB" id="A0A0J7HXX3"/>
<dbReference type="OrthoDB" id="9811036at2"/>
<evidence type="ECO:0000259" key="2">
    <source>
        <dbReference type="PROSITE" id="PS51352"/>
    </source>
</evidence>
<dbReference type="PANTHER" id="PTHR32234">
    <property type="entry name" value="THIOL:DISULFIDE INTERCHANGE PROTEIN DSBD"/>
    <property type="match status" value="1"/>
</dbReference>